<keyword evidence="1" id="KW-0812">Transmembrane</keyword>
<sequence length="58" mass="6811">MIQKVLGGAIALAVRQARRQIKREMAWLWWAIAGVAWFIRHGERRRVRADTKAQRKAK</sequence>
<dbReference type="EMBL" id="CAFBLN010000001">
    <property type="protein sequence ID" value="CAB4858180.1"/>
    <property type="molecule type" value="Genomic_DNA"/>
</dbReference>
<keyword evidence="1" id="KW-1133">Transmembrane helix</keyword>
<evidence type="ECO:0000313" key="2">
    <source>
        <dbReference type="EMBL" id="CAB4858180.1"/>
    </source>
</evidence>
<reference evidence="2" key="1">
    <citation type="submission" date="2020-05" db="EMBL/GenBank/DDBJ databases">
        <authorList>
            <person name="Chiriac C."/>
            <person name="Salcher M."/>
            <person name="Ghai R."/>
            <person name="Kavagutti S V."/>
        </authorList>
    </citation>
    <scope>NUCLEOTIDE SEQUENCE</scope>
</reference>
<accession>A0A6J7CK08</accession>
<name>A0A6J7CK08_9ZZZZ</name>
<organism evidence="2">
    <name type="scientific">freshwater metagenome</name>
    <dbReference type="NCBI Taxonomy" id="449393"/>
    <lineage>
        <taxon>unclassified sequences</taxon>
        <taxon>metagenomes</taxon>
        <taxon>ecological metagenomes</taxon>
    </lineage>
</organism>
<keyword evidence="1" id="KW-0472">Membrane</keyword>
<feature type="transmembrane region" description="Helical" evidence="1">
    <location>
        <begin position="27"/>
        <end position="42"/>
    </location>
</feature>
<proteinExistence type="predicted"/>
<dbReference type="AlphaFoldDB" id="A0A6J7CK08"/>
<gene>
    <name evidence="2" type="ORF">UFOPK3381_00106</name>
</gene>
<evidence type="ECO:0000256" key="1">
    <source>
        <dbReference type="SAM" id="Phobius"/>
    </source>
</evidence>
<protein>
    <submittedName>
        <fullName evidence="2">Unannotated protein</fullName>
    </submittedName>
</protein>